<dbReference type="Proteomes" id="UP000005317">
    <property type="component" value="Unassembled WGS sequence"/>
</dbReference>
<accession>A0A656HGI9</accession>
<evidence type="ECO:0000313" key="2">
    <source>
        <dbReference type="Proteomes" id="UP000005317"/>
    </source>
</evidence>
<organism evidence="1 2">
    <name type="scientific">Thiothrix nivea (strain ATCC 35100 / DSM 5205 / JP2)</name>
    <dbReference type="NCBI Taxonomy" id="870187"/>
    <lineage>
        <taxon>Bacteria</taxon>
        <taxon>Pseudomonadati</taxon>
        <taxon>Pseudomonadota</taxon>
        <taxon>Gammaproteobacteria</taxon>
        <taxon>Thiotrichales</taxon>
        <taxon>Thiotrichaceae</taxon>
        <taxon>Thiothrix</taxon>
    </lineage>
</organism>
<evidence type="ECO:0000313" key="1">
    <source>
        <dbReference type="EMBL" id="EIJ34309.1"/>
    </source>
</evidence>
<name>A0A656HGI9_THINJ</name>
<keyword evidence="2" id="KW-1185">Reference proteome</keyword>
<protein>
    <submittedName>
        <fullName evidence="1">Uncharacterized protein</fullName>
    </submittedName>
</protein>
<proteinExistence type="predicted"/>
<reference evidence="2" key="1">
    <citation type="journal article" date="2011" name="Stand. Genomic Sci.">
        <title>Genome sequence of the filamentous, gliding Thiothrix nivea neotype strain (JP2(T)).</title>
        <authorList>
            <person name="Lapidus A."/>
            <person name="Nolan M."/>
            <person name="Lucas S."/>
            <person name="Glavina Del Rio T."/>
            <person name="Tice H."/>
            <person name="Cheng J.F."/>
            <person name="Tapia R."/>
            <person name="Han C."/>
            <person name="Goodwin L."/>
            <person name="Pitluck S."/>
            <person name="Liolios K."/>
            <person name="Pagani I."/>
            <person name="Ivanova N."/>
            <person name="Huntemann M."/>
            <person name="Mavromatis K."/>
            <person name="Mikhailova N."/>
            <person name="Pati A."/>
            <person name="Chen A."/>
            <person name="Palaniappan K."/>
            <person name="Land M."/>
            <person name="Brambilla E.M."/>
            <person name="Rohde M."/>
            <person name="Abt B."/>
            <person name="Verbarg S."/>
            <person name="Goker M."/>
            <person name="Bristow J."/>
            <person name="Eisen J.A."/>
            <person name="Markowitz V."/>
            <person name="Hugenholtz P."/>
            <person name="Kyrpides N.C."/>
            <person name="Klenk H.P."/>
            <person name="Woyke T."/>
        </authorList>
    </citation>
    <scope>NUCLEOTIDE SEQUENCE [LARGE SCALE GENOMIC DNA]</scope>
    <source>
        <strain evidence="2">ATCC 35100 / DSM 5205 / JP2</strain>
    </source>
</reference>
<dbReference type="AlphaFoldDB" id="A0A656HGI9"/>
<dbReference type="RefSeq" id="WP_002708241.1">
    <property type="nucleotide sequence ID" value="NZ_JH651384.1"/>
</dbReference>
<sequence>MTQAAVWANDSPAINLEALLAQAEKACEQGDAARLAALSQRIQALTQQPALQGQADFLSKLMALFRHGVCHPGEPQGAGSRTLLPSKEAKTAPVHSRSVQVTAGYLDNVNQGSRHERIMFNSPFSGLPVEGTLDERNRPLSSAFVSAQGLYRLEKDGGRKVTQAGVAHQAYTDESDFSTISFFVGRQQALDEGRESSAYLNLVRDETGNGEGRLGGVYYQPWLANTQSKTGVLSSLEYVAYPKQRAYESAVASVALEHRKVLGDGDEVGLRGRLEYDRALDNRPGGDRRELELSSEWKGKPFAGGWQPTAGLKLAHKLDEKPFDPKLYGDSKRDQTRAQLDLGVGKPLGSKQKLYINYQYGRTRDGGVPLFDQPAGSVLGVTLETRF</sequence>
<dbReference type="EMBL" id="JH651384">
    <property type="protein sequence ID" value="EIJ34309.1"/>
    <property type="molecule type" value="Genomic_DNA"/>
</dbReference>
<gene>
    <name evidence="1" type="ORF">Thini_1727</name>
</gene>
<dbReference type="OrthoDB" id="5622535at2"/>